<feature type="compositionally biased region" description="Basic and acidic residues" evidence="1">
    <location>
        <begin position="196"/>
        <end position="211"/>
    </location>
</feature>
<feature type="region of interest" description="Disordered" evidence="1">
    <location>
        <begin position="1"/>
        <end position="54"/>
    </location>
</feature>
<dbReference type="Proteomes" id="UP000800093">
    <property type="component" value="Unassembled WGS sequence"/>
</dbReference>
<protein>
    <submittedName>
        <fullName evidence="2">Uncharacterized protein</fullName>
    </submittedName>
</protein>
<gene>
    <name evidence="2" type="ORF">CC78DRAFT_194866</name>
</gene>
<dbReference type="AlphaFoldDB" id="A0A9P4TQN2"/>
<feature type="region of interest" description="Disordered" evidence="1">
    <location>
        <begin position="159"/>
        <end position="218"/>
    </location>
</feature>
<accession>A0A9P4TQN2</accession>
<evidence type="ECO:0000256" key="1">
    <source>
        <dbReference type="SAM" id="MobiDB-lite"/>
    </source>
</evidence>
<sequence length="303" mass="33474">MATEHSPKPLYHSPNTLGGRHHARRSSSRKSFTSTAAPPSPTNGSPRPLCPRDGDTFTYKPLHLQTWYIPQDLWGRLPLHLQSTLATLQHAGAAVLTGYERLEQHEGSRDADVEPKIVDDELEAQMEESVLPEASFPAKYSLKLRTDSSASQTESAIWSPTFSSSQSSGSNSPELSASLTTSPISPICLTPADAEAPTKRPRDRSLSKERSFSTPLEPHNHYYATELSQLRTESIPRLRHAARKVESEWYETKRQSILSPDDNATFEKWWAEKKSAIGGLNEKCKQLSIAIGMGPAGMGWTAP</sequence>
<reference evidence="3" key="1">
    <citation type="journal article" date="2020" name="Stud. Mycol.">
        <title>101 Dothideomycetes genomes: A test case for predicting lifestyles and emergence of pathogens.</title>
        <authorList>
            <person name="Haridas S."/>
            <person name="Albert R."/>
            <person name="Binder M."/>
            <person name="Bloem J."/>
            <person name="LaButti K."/>
            <person name="Salamov A."/>
            <person name="Andreopoulos B."/>
            <person name="Baker S."/>
            <person name="Barry K."/>
            <person name="Bills G."/>
            <person name="Bluhm B."/>
            <person name="Cannon C."/>
            <person name="Castanera R."/>
            <person name="Culley D."/>
            <person name="Daum C."/>
            <person name="Ezra D."/>
            <person name="Gonzalez J."/>
            <person name="Henrissat B."/>
            <person name="Kuo A."/>
            <person name="Liang C."/>
            <person name="Lipzen A."/>
            <person name="Lutzoni F."/>
            <person name="Magnuson J."/>
            <person name="Mondo S."/>
            <person name="Nolan M."/>
            <person name="Ohm R."/>
            <person name="Pangilinan J."/>
            <person name="Park H.-J."/>
            <person name="Ramirez L."/>
            <person name="Alfaro M."/>
            <person name="Sun H."/>
            <person name="Tritt A."/>
            <person name="Yoshinaga Y."/>
            <person name="Zwiers L.-H."/>
            <person name="Turgeon B."/>
            <person name="Goodwin S."/>
            <person name="Spatafora J."/>
            <person name="Crous P."/>
            <person name="Grigoriev I."/>
        </authorList>
    </citation>
    <scope>NUCLEOTIDE SEQUENCE [LARGE SCALE GENOMIC DNA]</scope>
    <source>
        <strain evidence="3">CBS 304.66</strain>
    </source>
</reference>
<evidence type="ECO:0000313" key="3">
    <source>
        <dbReference type="Proteomes" id="UP000800093"/>
    </source>
</evidence>
<comment type="caution">
    <text evidence="2">The sequence shown here is derived from an EMBL/GenBank/DDBJ whole genome shotgun (WGS) entry which is preliminary data.</text>
</comment>
<feature type="compositionally biased region" description="Basic residues" evidence="1">
    <location>
        <begin position="19"/>
        <end position="28"/>
    </location>
</feature>
<name>A0A9P4TQN2_9PLEO</name>
<dbReference type="EMBL" id="ML986580">
    <property type="protein sequence ID" value="KAF2270202.1"/>
    <property type="molecule type" value="Genomic_DNA"/>
</dbReference>
<dbReference type="OrthoDB" id="3898724at2759"/>
<evidence type="ECO:0000313" key="2">
    <source>
        <dbReference type="EMBL" id="KAF2270202.1"/>
    </source>
</evidence>
<keyword evidence="3" id="KW-1185">Reference proteome</keyword>
<proteinExistence type="predicted"/>
<organism evidence="2 3">
    <name type="scientific">Lojkania enalia</name>
    <dbReference type="NCBI Taxonomy" id="147567"/>
    <lineage>
        <taxon>Eukaryota</taxon>
        <taxon>Fungi</taxon>
        <taxon>Dikarya</taxon>
        <taxon>Ascomycota</taxon>
        <taxon>Pezizomycotina</taxon>
        <taxon>Dothideomycetes</taxon>
        <taxon>Pleosporomycetidae</taxon>
        <taxon>Pleosporales</taxon>
        <taxon>Pleosporales incertae sedis</taxon>
        <taxon>Lojkania</taxon>
    </lineage>
</organism>
<feature type="compositionally biased region" description="Low complexity" evidence="1">
    <location>
        <begin position="159"/>
        <end position="176"/>
    </location>
</feature>